<organism evidence="2 3">
    <name type="scientific">Folsomia candida</name>
    <name type="common">Springtail</name>
    <dbReference type="NCBI Taxonomy" id="158441"/>
    <lineage>
        <taxon>Eukaryota</taxon>
        <taxon>Metazoa</taxon>
        <taxon>Ecdysozoa</taxon>
        <taxon>Arthropoda</taxon>
        <taxon>Hexapoda</taxon>
        <taxon>Collembola</taxon>
        <taxon>Entomobryomorpha</taxon>
        <taxon>Isotomoidea</taxon>
        <taxon>Isotomidae</taxon>
        <taxon>Proisotominae</taxon>
        <taxon>Folsomia</taxon>
    </lineage>
</organism>
<protein>
    <recommendedName>
        <fullName evidence="1">F-box domain-containing protein</fullName>
    </recommendedName>
</protein>
<dbReference type="EMBL" id="LNIX01000005">
    <property type="protein sequence ID" value="OXA55041.1"/>
    <property type="molecule type" value="Genomic_DNA"/>
</dbReference>
<evidence type="ECO:0000313" key="2">
    <source>
        <dbReference type="EMBL" id="OXA55041.1"/>
    </source>
</evidence>
<sequence length="238" mass="27187">MEGEDAILFQPQRRFCGSCQNQVWGTSCGCVTPENSPYIGFQESAVLPYIENQKYTFGSKYTSREEQGEFIFVRTNKNPGNLAEITCSSGNWWITPAGEVYRATEHQDHGEDFNISDGNKVDLTPGQNYLILSHIFSYLPFNTLKMARLVCTQWDDEAARILKKKSIVSFKFRDWYDPPFESTKLLRYVKEMKNLQPPSLALDLPPCTTANTKLDNYPRTARSAGRRIIVIIRSNTES</sequence>
<name>A0A226EE10_FOLCA</name>
<dbReference type="AlphaFoldDB" id="A0A226EE10"/>
<feature type="domain" description="F-box" evidence="1">
    <location>
        <begin position="131"/>
        <end position="158"/>
    </location>
</feature>
<dbReference type="InterPro" id="IPR036047">
    <property type="entry name" value="F-box-like_dom_sf"/>
</dbReference>
<reference evidence="2 3" key="1">
    <citation type="submission" date="2015-12" db="EMBL/GenBank/DDBJ databases">
        <title>The genome of Folsomia candida.</title>
        <authorList>
            <person name="Faddeeva A."/>
            <person name="Derks M.F."/>
            <person name="Anvar Y."/>
            <person name="Smit S."/>
            <person name="Van Straalen N."/>
            <person name="Roelofs D."/>
        </authorList>
    </citation>
    <scope>NUCLEOTIDE SEQUENCE [LARGE SCALE GENOMIC DNA]</scope>
    <source>
        <strain evidence="2 3">VU population</strain>
        <tissue evidence="2">Whole body</tissue>
    </source>
</reference>
<dbReference type="Proteomes" id="UP000198287">
    <property type="component" value="Unassembled WGS sequence"/>
</dbReference>
<dbReference type="SUPFAM" id="SSF81383">
    <property type="entry name" value="F-box domain"/>
    <property type="match status" value="1"/>
</dbReference>
<dbReference type="InterPro" id="IPR001810">
    <property type="entry name" value="F-box_dom"/>
</dbReference>
<gene>
    <name evidence="2" type="ORF">Fcan01_10218</name>
</gene>
<proteinExistence type="predicted"/>
<accession>A0A226EE10</accession>
<dbReference type="Pfam" id="PF12937">
    <property type="entry name" value="F-box-like"/>
    <property type="match status" value="1"/>
</dbReference>
<comment type="caution">
    <text evidence="2">The sequence shown here is derived from an EMBL/GenBank/DDBJ whole genome shotgun (WGS) entry which is preliminary data.</text>
</comment>
<dbReference type="Gene3D" id="1.20.1280.50">
    <property type="match status" value="1"/>
</dbReference>
<evidence type="ECO:0000313" key="3">
    <source>
        <dbReference type="Proteomes" id="UP000198287"/>
    </source>
</evidence>
<keyword evidence="3" id="KW-1185">Reference proteome</keyword>
<evidence type="ECO:0000259" key="1">
    <source>
        <dbReference type="Pfam" id="PF12937"/>
    </source>
</evidence>